<dbReference type="InterPro" id="IPR011991">
    <property type="entry name" value="ArsR-like_HTH"/>
</dbReference>
<dbReference type="AlphaFoldDB" id="C7QGR0"/>
<dbReference type="HOGENOM" id="CLU_100916_0_0_11"/>
<dbReference type="STRING" id="479433.Caci_6084"/>
<dbReference type="Gene3D" id="1.10.10.10">
    <property type="entry name" value="Winged helix-like DNA-binding domain superfamily/Winged helix DNA-binding domain"/>
    <property type="match status" value="1"/>
</dbReference>
<dbReference type="Gene3D" id="6.10.140.2180">
    <property type="match status" value="1"/>
</dbReference>
<evidence type="ECO:0000259" key="1">
    <source>
        <dbReference type="SMART" id="SM00418"/>
    </source>
</evidence>
<keyword evidence="3" id="KW-1185">Reference proteome</keyword>
<dbReference type="eggNOG" id="COG0640">
    <property type="taxonomic scope" value="Bacteria"/>
</dbReference>
<dbReference type="InParanoid" id="C7QGR0"/>
<dbReference type="Proteomes" id="UP000000851">
    <property type="component" value="Chromosome"/>
</dbReference>
<dbReference type="CDD" id="cd00090">
    <property type="entry name" value="HTH_ARSR"/>
    <property type="match status" value="1"/>
</dbReference>
<feature type="domain" description="HTH arsR-type" evidence="1">
    <location>
        <begin position="5"/>
        <end position="90"/>
    </location>
</feature>
<organism evidence="2 3">
    <name type="scientific">Catenulispora acidiphila (strain DSM 44928 / JCM 14897 / NBRC 102108 / NRRL B-24433 / ID139908)</name>
    <dbReference type="NCBI Taxonomy" id="479433"/>
    <lineage>
        <taxon>Bacteria</taxon>
        <taxon>Bacillati</taxon>
        <taxon>Actinomycetota</taxon>
        <taxon>Actinomycetes</taxon>
        <taxon>Catenulisporales</taxon>
        <taxon>Catenulisporaceae</taxon>
        <taxon>Catenulispora</taxon>
    </lineage>
</organism>
<gene>
    <name evidence="2" type="ordered locus">Caci_6084</name>
</gene>
<dbReference type="SMART" id="SM00418">
    <property type="entry name" value="HTH_ARSR"/>
    <property type="match status" value="1"/>
</dbReference>
<dbReference type="KEGG" id="cai:Caci_6084"/>
<dbReference type="InterPro" id="IPR001845">
    <property type="entry name" value="HTH_ArsR_DNA-bd_dom"/>
</dbReference>
<dbReference type="RefSeq" id="WP_015794669.1">
    <property type="nucleotide sequence ID" value="NC_013131.1"/>
</dbReference>
<accession>C7QGR0</accession>
<reference evidence="2 3" key="1">
    <citation type="journal article" date="2009" name="Stand. Genomic Sci.">
        <title>Complete genome sequence of Catenulispora acidiphila type strain (ID 139908).</title>
        <authorList>
            <person name="Copeland A."/>
            <person name="Lapidus A."/>
            <person name="Glavina Del Rio T."/>
            <person name="Nolan M."/>
            <person name="Lucas S."/>
            <person name="Chen F."/>
            <person name="Tice H."/>
            <person name="Cheng J.F."/>
            <person name="Bruce D."/>
            <person name="Goodwin L."/>
            <person name="Pitluck S."/>
            <person name="Mikhailova N."/>
            <person name="Pati A."/>
            <person name="Ivanova N."/>
            <person name="Mavromatis K."/>
            <person name="Chen A."/>
            <person name="Palaniappan K."/>
            <person name="Chain P."/>
            <person name="Land M."/>
            <person name="Hauser L."/>
            <person name="Chang Y.J."/>
            <person name="Jeffries C.D."/>
            <person name="Chertkov O."/>
            <person name="Brettin T."/>
            <person name="Detter J.C."/>
            <person name="Han C."/>
            <person name="Ali Z."/>
            <person name="Tindall B.J."/>
            <person name="Goker M."/>
            <person name="Bristow J."/>
            <person name="Eisen J.A."/>
            <person name="Markowitz V."/>
            <person name="Hugenholtz P."/>
            <person name="Kyrpides N.C."/>
            <person name="Klenk H.P."/>
        </authorList>
    </citation>
    <scope>NUCLEOTIDE SEQUENCE [LARGE SCALE GENOMIC DNA]</scope>
    <source>
        <strain evidence="3">DSM 44928 / JCM 14897 / NBRC 102108 / NRRL B-24433 / ID139908</strain>
    </source>
</reference>
<dbReference type="Pfam" id="PF12840">
    <property type="entry name" value="HTH_20"/>
    <property type="match status" value="1"/>
</dbReference>
<dbReference type="EMBL" id="CP001700">
    <property type="protein sequence ID" value="ACU74940.1"/>
    <property type="molecule type" value="Genomic_DNA"/>
</dbReference>
<name>C7QGR0_CATAD</name>
<proteinExistence type="predicted"/>
<protein>
    <submittedName>
        <fullName evidence="2">Regulatory protein ArsR</fullName>
    </submittedName>
</protein>
<dbReference type="GO" id="GO:0003700">
    <property type="term" value="F:DNA-binding transcription factor activity"/>
    <property type="evidence" value="ECO:0007669"/>
    <property type="project" value="InterPro"/>
</dbReference>
<dbReference type="SUPFAM" id="SSF46785">
    <property type="entry name" value="Winged helix' DNA-binding domain"/>
    <property type="match status" value="1"/>
</dbReference>
<evidence type="ECO:0000313" key="2">
    <source>
        <dbReference type="EMBL" id="ACU74940.1"/>
    </source>
</evidence>
<dbReference type="InterPro" id="IPR036390">
    <property type="entry name" value="WH_DNA-bd_sf"/>
</dbReference>
<sequence length="194" mass="21161">MQHVDTLTLLLHPVRLRIVHAMAGDRTRTTAELCEQLADVPKTTVYRHVGLLADGGVLDVVDEQRVHGAVERRYRMRGTRARIGAEEAAGMSVEDHRRAFAAAVAALLASFSGYLDGADADPAADSVGYRQIPLWLNPAELAEMIEELQAGIVARAGNQPTPDRGLYLLSPIFFPIEKAEDRTPDRNPATDPVS</sequence>
<dbReference type="InterPro" id="IPR036388">
    <property type="entry name" value="WH-like_DNA-bd_sf"/>
</dbReference>
<evidence type="ECO:0000313" key="3">
    <source>
        <dbReference type="Proteomes" id="UP000000851"/>
    </source>
</evidence>